<keyword evidence="2" id="KW-1133">Transmembrane helix</keyword>
<evidence type="ECO:0000256" key="1">
    <source>
        <dbReference type="SAM" id="MobiDB-lite"/>
    </source>
</evidence>
<dbReference type="EMBL" id="BAABIE010000011">
    <property type="protein sequence ID" value="GAA4753023.1"/>
    <property type="molecule type" value="Genomic_DNA"/>
</dbReference>
<keyword evidence="2" id="KW-0472">Membrane</keyword>
<organism evidence="3 4">
    <name type="scientific">Gordonia alkaliphila</name>
    <dbReference type="NCBI Taxonomy" id="1053547"/>
    <lineage>
        <taxon>Bacteria</taxon>
        <taxon>Bacillati</taxon>
        <taxon>Actinomycetota</taxon>
        <taxon>Actinomycetes</taxon>
        <taxon>Mycobacteriales</taxon>
        <taxon>Gordoniaceae</taxon>
        <taxon>Gordonia</taxon>
    </lineage>
</organism>
<accession>A0ABP8ZCX4</accession>
<dbReference type="Proteomes" id="UP001500822">
    <property type="component" value="Unassembled WGS sequence"/>
</dbReference>
<protein>
    <recommendedName>
        <fullName evidence="5">J domain-containing protein</fullName>
    </recommendedName>
</protein>
<feature type="compositionally biased region" description="Polar residues" evidence="1">
    <location>
        <begin position="140"/>
        <end position="152"/>
    </location>
</feature>
<feature type="transmembrane region" description="Helical" evidence="2">
    <location>
        <begin position="107"/>
        <end position="126"/>
    </location>
</feature>
<evidence type="ECO:0000313" key="3">
    <source>
        <dbReference type="EMBL" id="GAA4753023.1"/>
    </source>
</evidence>
<gene>
    <name evidence="3" type="ORF">GCM10023217_25270</name>
</gene>
<name>A0ABP8ZCX4_9ACTN</name>
<evidence type="ECO:0000256" key="2">
    <source>
        <dbReference type="SAM" id="Phobius"/>
    </source>
</evidence>
<keyword evidence="2" id="KW-0812">Transmembrane</keyword>
<comment type="caution">
    <text evidence="3">The sequence shown here is derived from an EMBL/GenBank/DDBJ whole genome shotgun (WGS) entry which is preliminary data.</text>
</comment>
<keyword evidence="4" id="KW-1185">Reference proteome</keyword>
<sequence length="318" mass="33440">MSSPGSAQPTDYYAVLGLNPAAPPHALLAQLAHRIAQTPPGSDRHLAEQARAILGDPAKKSIYDARLRDPQAPPWTPQELHELAMAQPGRPAASGIAAQLAAIPRRVLAVVAGGLAVLLVLVITVASCAGGNGGDVASSAHDSTVMDSGGNSRSDDQIRPNARLRGAEWKSVSDTPSFYLRLVEAYALPSDIATGLKECSGDRCSLAQYQDKNIGVVINNNTPGYDSPAVAIFTPDGALVSSRSYENGATPEAFDLQKKARQGYFRITASDGIVIPAGSNGSEPEMHYGLAVLADAFDKTAVWVLLRDGTHLFKANIH</sequence>
<feature type="region of interest" description="Disordered" evidence="1">
    <location>
        <begin position="137"/>
        <end position="159"/>
    </location>
</feature>
<reference evidence="4" key="1">
    <citation type="journal article" date="2019" name="Int. J. Syst. Evol. Microbiol.">
        <title>The Global Catalogue of Microorganisms (GCM) 10K type strain sequencing project: providing services to taxonomists for standard genome sequencing and annotation.</title>
        <authorList>
            <consortium name="The Broad Institute Genomics Platform"/>
            <consortium name="The Broad Institute Genome Sequencing Center for Infectious Disease"/>
            <person name="Wu L."/>
            <person name="Ma J."/>
        </authorList>
    </citation>
    <scope>NUCLEOTIDE SEQUENCE [LARGE SCALE GENOMIC DNA]</scope>
    <source>
        <strain evidence="4">JCM 18077</strain>
    </source>
</reference>
<proteinExistence type="predicted"/>
<evidence type="ECO:0000313" key="4">
    <source>
        <dbReference type="Proteomes" id="UP001500822"/>
    </source>
</evidence>
<evidence type="ECO:0008006" key="5">
    <source>
        <dbReference type="Google" id="ProtNLM"/>
    </source>
</evidence>